<name>A0AB36JN12_9STRE</name>
<proteinExistence type="predicted"/>
<dbReference type="EMBL" id="MSPT01000017">
    <property type="protein sequence ID" value="ONK26204.1"/>
    <property type="molecule type" value="Genomic_DNA"/>
</dbReference>
<sequence>MKKKKLALLVGVLGVGMFVAGTRFAVAAYEDQRKAKALQEVRAFFEEYGKIATVFIDERGSSKERLIGGVVMEDERVYLFEYEAGVIWYEEEQA</sequence>
<protein>
    <recommendedName>
        <fullName evidence="5">DUF4651 domain-containing protein</fullName>
    </recommendedName>
</protein>
<evidence type="ECO:0000313" key="3">
    <source>
        <dbReference type="Proteomes" id="UP000188600"/>
    </source>
</evidence>
<dbReference type="Proteomes" id="UP000188600">
    <property type="component" value="Unassembled WGS sequence"/>
</dbReference>
<dbReference type="Proteomes" id="UP000188946">
    <property type="component" value="Unassembled WGS sequence"/>
</dbReference>
<evidence type="ECO:0000313" key="1">
    <source>
        <dbReference type="EMBL" id="ONK26204.1"/>
    </source>
</evidence>
<dbReference type="Gene3D" id="3.10.450.400">
    <property type="entry name" value="Uncharacterised protein PF15513, DUF4651"/>
    <property type="match status" value="1"/>
</dbReference>
<reference evidence="3 4" key="1">
    <citation type="submission" date="2016-12" db="EMBL/GenBank/DDBJ databases">
        <authorList>
            <person name="Gulvik C.A."/>
        </authorList>
    </citation>
    <scope>NUCLEOTIDE SEQUENCE [LARGE SCALE GENOMIC DNA]</scope>
    <source>
        <strain evidence="2 4">12-5202</strain>
        <strain evidence="1 3">12-5291</strain>
    </source>
</reference>
<keyword evidence="4" id="KW-1185">Reference proteome</keyword>
<dbReference type="EMBL" id="MSPR01000015">
    <property type="protein sequence ID" value="ONK27615.1"/>
    <property type="molecule type" value="Genomic_DNA"/>
</dbReference>
<dbReference type="Pfam" id="PF15513">
    <property type="entry name" value="DUF4651"/>
    <property type="match status" value="1"/>
</dbReference>
<evidence type="ECO:0000313" key="4">
    <source>
        <dbReference type="Proteomes" id="UP000188946"/>
    </source>
</evidence>
<organism evidence="1 3">
    <name type="scientific">Streptococcus azizii</name>
    <dbReference type="NCBI Taxonomy" id="1579424"/>
    <lineage>
        <taxon>Bacteria</taxon>
        <taxon>Bacillati</taxon>
        <taxon>Bacillota</taxon>
        <taxon>Bacilli</taxon>
        <taxon>Lactobacillales</taxon>
        <taxon>Streptococcaceae</taxon>
        <taxon>Streptococcus</taxon>
    </lineage>
</organism>
<dbReference type="AlphaFoldDB" id="A0AB36JN12"/>
<dbReference type="InterPro" id="IPR028105">
    <property type="entry name" value="DUF4651"/>
</dbReference>
<dbReference type="RefSeq" id="WP_076996516.1">
    <property type="nucleotide sequence ID" value="NZ_MSPR01000015.1"/>
</dbReference>
<accession>A0AB36JN12</accession>
<gene>
    <name evidence="2" type="ORF">BVE84_07850</name>
    <name evidence="1" type="ORF">BVE86_08010</name>
</gene>
<evidence type="ECO:0008006" key="5">
    <source>
        <dbReference type="Google" id="ProtNLM"/>
    </source>
</evidence>
<evidence type="ECO:0000313" key="2">
    <source>
        <dbReference type="EMBL" id="ONK27615.1"/>
    </source>
</evidence>
<comment type="caution">
    <text evidence="1">The sequence shown here is derived from an EMBL/GenBank/DDBJ whole genome shotgun (WGS) entry which is preliminary data.</text>
</comment>